<feature type="domain" description="Histidine kinase/HSP90-like ATPase" evidence="2">
    <location>
        <begin position="206"/>
        <end position="313"/>
    </location>
</feature>
<dbReference type="Gene3D" id="3.30.565.10">
    <property type="entry name" value="Histidine kinase-like ATPase, C-terminal domain"/>
    <property type="match status" value="1"/>
</dbReference>
<keyword evidence="5" id="KW-1185">Reference proteome</keyword>
<keyword evidence="1" id="KW-0808">Transferase</keyword>
<accession>A0A7W7HZZ3</accession>
<reference evidence="4 5" key="1">
    <citation type="submission" date="2020-08" db="EMBL/GenBank/DDBJ databases">
        <title>Sequencing the genomes of 1000 actinobacteria strains.</title>
        <authorList>
            <person name="Klenk H.-P."/>
        </authorList>
    </citation>
    <scope>NUCLEOTIDE SEQUENCE [LARGE SCALE GENOMIC DNA]</scope>
    <source>
        <strain evidence="4 5">DSM 43149</strain>
    </source>
</reference>
<organism evidence="4 5">
    <name type="scientific">Actinoplanes digitatis</name>
    <dbReference type="NCBI Taxonomy" id="1868"/>
    <lineage>
        <taxon>Bacteria</taxon>
        <taxon>Bacillati</taxon>
        <taxon>Actinomycetota</taxon>
        <taxon>Actinomycetes</taxon>
        <taxon>Micromonosporales</taxon>
        <taxon>Micromonosporaceae</taxon>
        <taxon>Actinoplanes</taxon>
    </lineage>
</organism>
<dbReference type="Pfam" id="PF13581">
    <property type="entry name" value="HATPase_c_2"/>
    <property type="match status" value="1"/>
</dbReference>
<evidence type="ECO:0000313" key="4">
    <source>
        <dbReference type="EMBL" id="MBB4763902.1"/>
    </source>
</evidence>
<proteinExistence type="predicted"/>
<comment type="caution">
    <text evidence="4">The sequence shown here is derived from an EMBL/GenBank/DDBJ whole genome shotgun (WGS) entry which is preliminary data.</text>
</comment>
<dbReference type="InterPro" id="IPR025847">
    <property type="entry name" value="MEDS_domain"/>
</dbReference>
<dbReference type="InterPro" id="IPR047718">
    <property type="entry name" value="RsbA-like_anti_sig"/>
</dbReference>
<keyword evidence="1" id="KW-0418">Kinase</keyword>
<dbReference type="EMBL" id="JACHNH010000001">
    <property type="protein sequence ID" value="MBB4763902.1"/>
    <property type="molecule type" value="Genomic_DNA"/>
</dbReference>
<dbReference type="InterPro" id="IPR003594">
    <property type="entry name" value="HATPase_dom"/>
</dbReference>
<dbReference type="CDD" id="cd16936">
    <property type="entry name" value="HATPase_RsbW-like"/>
    <property type="match status" value="1"/>
</dbReference>
<evidence type="ECO:0000256" key="1">
    <source>
        <dbReference type="ARBA" id="ARBA00022527"/>
    </source>
</evidence>
<dbReference type="PANTHER" id="PTHR35526">
    <property type="entry name" value="ANTI-SIGMA-F FACTOR RSBW-RELATED"/>
    <property type="match status" value="1"/>
</dbReference>
<name>A0A7W7HZZ3_9ACTN</name>
<evidence type="ECO:0000259" key="2">
    <source>
        <dbReference type="Pfam" id="PF13581"/>
    </source>
</evidence>
<evidence type="ECO:0000313" key="5">
    <source>
        <dbReference type="Proteomes" id="UP000578112"/>
    </source>
</evidence>
<dbReference type="SUPFAM" id="SSF55874">
    <property type="entry name" value="ATPase domain of HSP90 chaperone/DNA topoisomerase II/histidine kinase"/>
    <property type="match status" value="1"/>
</dbReference>
<dbReference type="GO" id="GO:0004674">
    <property type="term" value="F:protein serine/threonine kinase activity"/>
    <property type="evidence" value="ECO:0007669"/>
    <property type="project" value="UniProtKB-KW"/>
</dbReference>
<dbReference type="InterPro" id="IPR050267">
    <property type="entry name" value="Anti-sigma-factor_SerPK"/>
</dbReference>
<protein>
    <submittedName>
        <fullName evidence="4">Anti-sigma regulatory factor (Ser/Thr protein kinase)</fullName>
    </submittedName>
</protein>
<feature type="domain" description="MEDS" evidence="3">
    <location>
        <begin position="17"/>
        <end position="161"/>
    </location>
</feature>
<keyword evidence="1" id="KW-0723">Serine/threonine-protein kinase</keyword>
<dbReference type="AlphaFoldDB" id="A0A7W7HZZ3"/>
<dbReference type="PANTHER" id="PTHR35526:SF3">
    <property type="entry name" value="ANTI-SIGMA-F FACTOR RSBW"/>
    <property type="match status" value="1"/>
</dbReference>
<dbReference type="InterPro" id="IPR036890">
    <property type="entry name" value="HATPase_C_sf"/>
</dbReference>
<sequence>MTASGTTSPAIRHGPFDHRGLLYRDPGEYLSGTTGFVRSALDAGDPVLVAVPGPNLDLLRGALAEAAVRVTFADMAVVGRNPGRIIPGVLTAFAGAHPGRRAWIVGEPIWPGRTELEYPACAAHEALLNAVFAGRDVAILCPYDVAGLPATAVRDAWRTHPVIVDGGARRPSGAYADPLVTAAGFNLPLPPVPPGAASMAYDGELQLAAVRRFVLGHATGVLAADRADDLVLAANELAANTVEHAAGGGRITVWTEPGRLVCQIDDDGHLLDPLAGRVVPPPRTEGGRGLILANQLCDLVRVHTTEAGTSIRLHMAR</sequence>
<dbReference type="Pfam" id="PF14417">
    <property type="entry name" value="MEDS"/>
    <property type="match status" value="1"/>
</dbReference>
<gene>
    <name evidence="4" type="ORF">BJ971_004458</name>
</gene>
<dbReference type="RefSeq" id="WP_239087413.1">
    <property type="nucleotide sequence ID" value="NZ_BOMK01000024.1"/>
</dbReference>
<evidence type="ECO:0000259" key="3">
    <source>
        <dbReference type="Pfam" id="PF14417"/>
    </source>
</evidence>
<dbReference type="Proteomes" id="UP000578112">
    <property type="component" value="Unassembled WGS sequence"/>
</dbReference>
<dbReference type="NCBIfam" id="NF041045">
    <property type="entry name" value="RsbA_anti_sig"/>
    <property type="match status" value="1"/>
</dbReference>